<dbReference type="EMBL" id="JJMP01000003">
    <property type="protein sequence ID" value="RYC52019.1"/>
    <property type="molecule type" value="Genomic_DNA"/>
</dbReference>
<keyword evidence="1" id="KW-1133">Transmembrane helix</keyword>
<gene>
    <name evidence="3" type="ORF">DN53_09040</name>
</gene>
<keyword evidence="1" id="KW-0812">Transmembrane</keyword>
<evidence type="ECO:0000313" key="4">
    <source>
        <dbReference type="Proteomes" id="UP000290261"/>
    </source>
</evidence>
<keyword evidence="4" id="KW-1185">Reference proteome</keyword>
<feature type="transmembrane region" description="Helical" evidence="1">
    <location>
        <begin position="304"/>
        <end position="324"/>
    </location>
</feature>
<feature type="transmembrane region" description="Helical" evidence="1">
    <location>
        <begin position="12"/>
        <end position="32"/>
    </location>
</feature>
<proteinExistence type="predicted"/>
<keyword evidence="1" id="KW-0472">Membrane</keyword>
<name>A0A444VMR9_9FLAO</name>
<feature type="transmembrane region" description="Helical" evidence="1">
    <location>
        <begin position="52"/>
        <end position="70"/>
    </location>
</feature>
<dbReference type="InterPro" id="IPR050623">
    <property type="entry name" value="Glucan_succinyl_AcylTrfase"/>
</dbReference>
<accession>A0A444VMR9</accession>
<feature type="transmembrane region" description="Helical" evidence="1">
    <location>
        <begin position="207"/>
        <end position="227"/>
    </location>
</feature>
<feature type="domain" description="Acyltransferase 3" evidence="2">
    <location>
        <begin position="4"/>
        <end position="349"/>
    </location>
</feature>
<dbReference type="AlphaFoldDB" id="A0A444VMR9"/>
<feature type="transmembrane region" description="Helical" evidence="1">
    <location>
        <begin position="276"/>
        <end position="292"/>
    </location>
</feature>
<feature type="transmembrane region" description="Helical" evidence="1">
    <location>
        <begin position="168"/>
        <end position="187"/>
    </location>
</feature>
<evidence type="ECO:0000259" key="2">
    <source>
        <dbReference type="Pfam" id="PF01757"/>
    </source>
</evidence>
<sequence length="375" mass="44776">MRRYDLDWLRVIVFGLLIFYHVGMFFVPWGWHVKNNVIYDWLKWPMLFLNQWRLPILFVISGMGTYYAFGKRTLLQFNRERLKRLGIPLIFGMFFIVPPQVYFERLTNAQFTGSYWEFFTTVARNGVYPKGNFSWHHLWFLPYLLAFSWVLSPFFQRIRKSPGTFVRWIKHLVAKPLGLYWFILPLYLWEALVEPFFDITHNLIHDWFAVINYSTLFFYGFILVALGDTFWKSVEKLKKQALIIGLICFSGLIICWQFEDGYIRHFIEAFLKVTNLWSWILVLFAYAAKYLNRPSKTLAYANQAVYPFYILHQTVTITIAYYLMDLDWGFLPKASILVVGTFGISWLIYDMIILRIPWLHPLFGLKAKRKELLAA</sequence>
<dbReference type="Proteomes" id="UP000290261">
    <property type="component" value="Unassembled WGS sequence"/>
</dbReference>
<feature type="transmembrane region" description="Helical" evidence="1">
    <location>
        <begin position="82"/>
        <end position="103"/>
    </location>
</feature>
<reference evidence="3 4" key="1">
    <citation type="submission" date="2014-04" db="EMBL/GenBank/DDBJ databases">
        <title>Whole genome of Muricauda olearia.</title>
        <authorList>
            <person name="Zhang X.-H."/>
            <person name="Tang K."/>
        </authorList>
    </citation>
    <scope>NUCLEOTIDE SEQUENCE [LARGE SCALE GENOMIC DNA]</scope>
    <source>
        <strain evidence="3 4">Th120</strain>
    </source>
</reference>
<organism evidence="3 4">
    <name type="scientific">Flagellimonas olearia</name>
    <dbReference type="NCBI Taxonomy" id="552546"/>
    <lineage>
        <taxon>Bacteria</taxon>
        <taxon>Pseudomonadati</taxon>
        <taxon>Bacteroidota</taxon>
        <taxon>Flavobacteriia</taxon>
        <taxon>Flavobacteriales</taxon>
        <taxon>Flavobacteriaceae</taxon>
        <taxon>Flagellimonas</taxon>
    </lineage>
</organism>
<dbReference type="Pfam" id="PF01757">
    <property type="entry name" value="Acyl_transf_3"/>
    <property type="match status" value="1"/>
</dbReference>
<evidence type="ECO:0000313" key="3">
    <source>
        <dbReference type="EMBL" id="RYC52019.1"/>
    </source>
</evidence>
<feature type="transmembrane region" description="Helical" evidence="1">
    <location>
        <begin position="330"/>
        <end position="349"/>
    </location>
</feature>
<evidence type="ECO:0000256" key="1">
    <source>
        <dbReference type="SAM" id="Phobius"/>
    </source>
</evidence>
<dbReference type="PANTHER" id="PTHR36927:SF3">
    <property type="entry name" value="GLUCANS BIOSYNTHESIS PROTEIN C"/>
    <property type="match status" value="1"/>
</dbReference>
<protein>
    <submittedName>
        <fullName evidence="3">Glucan biosynthesis protein</fullName>
    </submittedName>
</protein>
<feature type="transmembrane region" description="Helical" evidence="1">
    <location>
        <begin position="239"/>
        <end position="256"/>
    </location>
</feature>
<dbReference type="GO" id="GO:0016747">
    <property type="term" value="F:acyltransferase activity, transferring groups other than amino-acyl groups"/>
    <property type="evidence" value="ECO:0007669"/>
    <property type="project" value="InterPro"/>
</dbReference>
<feature type="transmembrane region" description="Helical" evidence="1">
    <location>
        <begin position="138"/>
        <end position="156"/>
    </location>
</feature>
<comment type="caution">
    <text evidence="3">The sequence shown here is derived from an EMBL/GenBank/DDBJ whole genome shotgun (WGS) entry which is preliminary data.</text>
</comment>
<dbReference type="InterPro" id="IPR002656">
    <property type="entry name" value="Acyl_transf_3_dom"/>
</dbReference>
<dbReference type="PANTHER" id="PTHR36927">
    <property type="entry name" value="BLR4337 PROTEIN"/>
    <property type="match status" value="1"/>
</dbReference>